<dbReference type="InterPro" id="IPR050576">
    <property type="entry name" value="Cilia_flagella_integrity"/>
</dbReference>
<evidence type="ECO:0000256" key="3">
    <source>
        <dbReference type="ARBA" id="ARBA00022737"/>
    </source>
</evidence>
<evidence type="ECO:0000256" key="6">
    <source>
        <dbReference type="SAM" id="MobiDB-lite"/>
    </source>
</evidence>
<evidence type="ECO:0000256" key="2">
    <source>
        <dbReference type="ARBA" id="ARBA00022614"/>
    </source>
</evidence>
<keyword evidence="4" id="KW-0969">Cilium</keyword>
<dbReference type="InterPro" id="IPR025875">
    <property type="entry name" value="Leu-rich_rpt_4"/>
</dbReference>
<name>A0ABD3QAH3_9STRA</name>
<protein>
    <submittedName>
        <fullName evidence="7">Uncharacterized protein</fullName>
    </submittedName>
</protein>
<dbReference type="SMART" id="SM00365">
    <property type="entry name" value="LRR_SD22"/>
    <property type="match status" value="4"/>
</dbReference>
<dbReference type="SUPFAM" id="SSF52058">
    <property type="entry name" value="L domain-like"/>
    <property type="match status" value="1"/>
</dbReference>
<comment type="subcellular location">
    <subcellularLocation>
        <location evidence="1">Cell projection</location>
        <location evidence="1">Cilium</location>
    </subcellularLocation>
</comment>
<dbReference type="Proteomes" id="UP001516023">
    <property type="component" value="Unassembled WGS sequence"/>
</dbReference>
<organism evidence="7 8">
    <name type="scientific">Cyclotella cryptica</name>
    <dbReference type="NCBI Taxonomy" id="29204"/>
    <lineage>
        <taxon>Eukaryota</taxon>
        <taxon>Sar</taxon>
        <taxon>Stramenopiles</taxon>
        <taxon>Ochrophyta</taxon>
        <taxon>Bacillariophyta</taxon>
        <taxon>Coscinodiscophyceae</taxon>
        <taxon>Thalassiosirophycidae</taxon>
        <taxon>Stephanodiscales</taxon>
        <taxon>Stephanodiscaceae</taxon>
        <taxon>Cyclotella</taxon>
    </lineage>
</organism>
<dbReference type="Pfam" id="PF12799">
    <property type="entry name" value="LRR_4"/>
    <property type="match status" value="1"/>
</dbReference>
<evidence type="ECO:0000256" key="1">
    <source>
        <dbReference type="ARBA" id="ARBA00004138"/>
    </source>
</evidence>
<evidence type="ECO:0000313" key="7">
    <source>
        <dbReference type="EMBL" id="KAL3796889.1"/>
    </source>
</evidence>
<feature type="compositionally biased region" description="Low complexity" evidence="6">
    <location>
        <begin position="404"/>
        <end position="414"/>
    </location>
</feature>
<dbReference type="PANTHER" id="PTHR45973:SF9">
    <property type="entry name" value="LEUCINE-RICH REPEAT-CONTAINING PROTEIN 46"/>
    <property type="match status" value="1"/>
</dbReference>
<dbReference type="InterPro" id="IPR032675">
    <property type="entry name" value="LRR_dom_sf"/>
</dbReference>
<keyword evidence="3" id="KW-0677">Repeat</keyword>
<accession>A0ABD3QAH3</accession>
<dbReference type="PRINTS" id="PR00019">
    <property type="entry name" value="LEURICHRPT"/>
</dbReference>
<proteinExistence type="predicted"/>
<keyword evidence="2" id="KW-0433">Leucine-rich repeat</keyword>
<evidence type="ECO:0000256" key="5">
    <source>
        <dbReference type="ARBA" id="ARBA00023273"/>
    </source>
</evidence>
<dbReference type="PANTHER" id="PTHR45973">
    <property type="entry name" value="PROTEIN PHOSPHATASE 1 REGULATORY SUBUNIT SDS22-RELATED"/>
    <property type="match status" value="1"/>
</dbReference>
<keyword evidence="5" id="KW-0966">Cell projection</keyword>
<dbReference type="Gene3D" id="3.80.10.10">
    <property type="entry name" value="Ribonuclease Inhibitor"/>
    <property type="match status" value="2"/>
</dbReference>
<feature type="region of interest" description="Disordered" evidence="6">
    <location>
        <begin position="271"/>
        <end position="291"/>
    </location>
</feature>
<keyword evidence="8" id="KW-1185">Reference proteome</keyword>
<dbReference type="InterPro" id="IPR001611">
    <property type="entry name" value="Leu-rich_rpt"/>
</dbReference>
<sequence>MIGTGRAFISDDGGSTVFLVQSIVRIKMVGMTEDAIRFCIKRKELIQNPLMNEKLYLSNQGFTEISNLERYKEVKFLFVGRNAISKMANLESLQQLRELHLENNKIVEIGNLTCCPYLAFLDLSRNAISQIIDLSSNENLVTINLIHNNLSTAKSIMNVVSISKLSELDLSSNKLDGEYASFLHILSKCQNLKKLSLRDNPIIKRIPYSHKMIVSSCAGLTSFDGKLICSEERRRCNAWGAIIVNGGTFRSAHEADRQELIKIRSMQSENNARKRCRASDRRLSGSTASMSTIVSSHKSTLIDRLKTKPVRSIVSGVSKILESLNTARQSHGNPDKKESSHEGYNGDIKVKTTRTGYAPVVSRPKAPSTEADASVLAPGSSSNQKPPDTSRKSFGFERPPNRQSRVSAVPSSVSSNIPCWSKVVEDSEYREQNSFLLLPPPPPPRSLHTIA</sequence>
<evidence type="ECO:0000256" key="4">
    <source>
        <dbReference type="ARBA" id="ARBA00023069"/>
    </source>
</evidence>
<feature type="region of interest" description="Disordered" evidence="6">
    <location>
        <begin position="325"/>
        <end position="414"/>
    </location>
</feature>
<dbReference type="PROSITE" id="PS51450">
    <property type="entry name" value="LRR"/>
    <property type="match status" value="2"/>
</dbReference>
<evidence type="ECO:0000313" key="8">
    <source>
        <dbReference type="Proteomes" id="UP001516023"/>
    </source>
</evidence>
<comment type="caution">
    <text evidence="7">The sequence shown here is derived from an EMBL/GenBank/DDBJ whole genome shotgun (WGS) entry which is preliminary data.</text>
</comment>
<dbReference type="AlphaFoldDB" id="A0ABD3QAH3"/>
<gene>
    <name evidence="7" type="ORF">HJC23_008842</name>
</gene>
<reference evidence="7 8" key="1">
    <citation type="journal article" date="2020" name="G3 (Bethesda)">
        <title>Improved Reference Genome for Cyclotella cryptica CCMP332, a Model for Cell Wall Morphogenesis, Salinity Adaptation, and Lipid Production in Diatoms (Bacillariophyta).</title>
        <authorList>
            <person name="Roberts W.R."/>
            <person name="Downey K.M."/>
            <person name="Ruck E.C."/>
            <person name="Traller J.C."/>
            <person name="Alverson A.J."/>
        </authorList>
    </citation>
    <scope>NUCLEOTIDE SEQUENCE [LARGE SCALE GENOMIC DNA]</scope>
    <source>
        <strain evidence="7 8">CCMP332</strain>
    </source>
</reference>
<dbReference type="EMBL" id="JABMIG020000059">
    <property type="protein sequence ID" value="KAL3796889.1"/>
    <property type="molecule type" value="Genomic_DNA"/>
</dbReference>